<gene>
    <name evidence="3" type="ORF">CDES_02330</name>
</gene>
<dbReference type="GO" id="GO:0003735">
    <property type="term" value="F:structural constituent of ribosome"/>
    <property type="evidence" value="ECO:0007669"/>
    <property type="project" value="InterPro"/>
</dbReference>
<evidence type="ECO:0000313" key="3">
    <source>
        <dbReference type="EMBL" id="ALC04926.1"/>
    </source>
</evidence>
<reference evidence="3 4" key="1">
    <citation type="submission" date="2014-08" db="EMBL/GenBank/DDBJ databases">
        <title>Complete genome sequence of Corynebacterium deserti GIMN1.010 (=DSM 45689), isolated from desert sand in western China.</title>
        <authorList>
            <person name="Ruckert C."/>
            <person name="Albersmeier A."/>
            <person name="Kalinowski J."/>
        </authorList>
    </citation>
    <scope>NUCLEOTIDE SEQUENCE [LARGE SCALE GENOMIC DNA]</scope>
    <source>
        <strain evidence="3 4">GIMN1.010</strain>
    </source>
</reference>
<dbReference type="STRING" id="931089.CDES_02330"/>
<dbReference type="InterPro" id="IPR013823">
    <property type="entry name" value="Ribosomal_bL12_C"/>
</dbReference>
<dbReference type="Proteomes" id="UP000068067">
    <property type="component" value="Chromosome"/>
</dbReference>
<dbReference type="Pfam" id="PF00542">
    <property type="entry name" value="Ribosomal_L12"/>
    <property type="match status" value="1"/>
</dbReference>
<dbReference type="RefSeq" id="WP_053544073.1">
    <property type="nucleotide sequence ID" value="NZ_CP009220.1"/>
</dbReference>
<dbReference type="EMBL" id="CP009220">
    <property type="protein sequence ID" value="ALC04926.1"/>
    <property type="molecule type" value="Genomic_DNA"/>
</dbReference>
<dbReference type="AlphaFoldDB" id="A0A0M4CHV3"/>
<organism evidence="3 4">
    <name type="scientific">Corynebacterium deserti GIMN1.010</name>
    <dbReference type="NCBI Taxonomy" id="931089"/>
    <lineage>
        <taxon>Bacteria</taxon>
        <taxon>Bacillati</taxon>
        <taxon>Actinomycetota</taxon>
        <taxon>Actinomycetes</taxon>
        <taxon>Mycobacteriales</taxon>
        <taxon>Corynebacteriaceae</taxon>
        <taxon>Corynebacterium</taxon>
    </lineage>
</organism>
<evidence type="ECO:0000256" key="1">
    <source>
        <dbReference type="SAM" id="Coils"/>
    </source>
</evidence>
<protein>
    <recommendedName>
        <fullName evidence="2">Large ribosomal subunit protein bL12 C-terminal domain-containing protein</fullName>
    </recommendedName>
</protein>
<feature type="domain" description="Large ribosomal subunit protein bL12 C-terminal" evidence="2">
    <location>
        <begin position="57"/>
        <end position="82"/>
    </location>
</feature>
<dbReference type="InterPro" id="IPR014719">
    <property type="entry name" value="Ribosomal_bL12_C/ClpS-like"/>
</dbReference>
<sequence>MFRNNSANVNELKARVAALENQVARLEELLQPQVDALPQQKKSRLHPEVLAFLDRGEQIRAIKRYRELTGAGLKEAKDVIDAEQRRRNL</sequence>
<keyword evidence="1" id="KW-0175">Coiled coil</keyword>
<evidence type="ECO:0000313" key="4">
    <source>
        <dbReference type="Proteomes" id="UP000068067"/>
    </source>
</evidence>
<feature type="coiled-coil region" evidence="1">
    <location>
        <begin position="2"/>
        <end position="29"/>
    </location>
</feature>
<dbReference type="KEGG" id="cdx:CDES_02330"/>
<proteinExistence type="predicted"/>
<name>A0A0M4CHV3_9CORY</name>
<dbReference type="OrthoDB" id="3298842at2"/>
<accession>A0A0M4CHV3</accession>
<dbReference type="Gene3D" id="3.30.1390.10">
    <property type="match status" value="1"/>
</dbReference>
<dbReference type="GO" id="GO:0006412">
    <property type="term" value="P:translation"/>
    <property type="evidence" value="ECO:0007669"/>
    <property type="project" value="InterPro"/>
</dbReference>
<evidence type="ECO:0000259" key="2">
    <source>
        <dbReference type="Pfam" id="PF00542"/>
    </source>
</evidence>
<dbReference type="PATRIC" id="fig|931089.4.peg.472"/>
<keyword evidence="4" id="KW-1185">Reference proteome</keyword>